<dbReference type="InterPro" id="IPR034660">
    <property type="entry name" value="DinB/YfiT-like"/>
</dbReference>
<evidence type="ECO:0000313" key="3">
    <source>
        <dbReference type="EMBL" id="MBM9469500.1"/>
    </source>
</evidence>
<dbReference type="Pfam" id="PF11716">
    <property type="entry name" value="MDMPI_N"/>
    <property type="match status" value="1"/>
</dbReference>
<organism evidence="3 4">
    <name type="scientific">Nakamurella leprariae</name>
    <dbReference type="NCBI Taxonomy" id="2803911"/>
    <lineage>
        <taxon>Bacteria</taxon>
        <taxon>Bacillati</taxon>
        <taxon>Actinomycetota</taxon>
        <taxon>Actinomycetes</taxon>
        <taxon>Nakamurellales</taxon>
        <taxon>Nakamurellaceae</taxon>
        <taxon>Nakamurella</taxon>
    </lineage>
</organism>
<dbReference type="Gene3D" id="1.20.120.450">
    <property type="entry name" value="dinb family like domain"/>
    <property type="match status" value="1"/>
</dbReference>
<evidence type="ECO:0000313" key="4">
    <source>
        <dbReference type="Proteomes" id="UP000663792"/>
    </source>
</evidence>
<name>A0A938YBL5_9ACTN</name>
<keyword evidence="4" id="KW-1185">Reference proteome</keyword>
<dbReference type="Proteomes" id="UP000663792">
    <property type="component" value="Unassembled WGS sequence"/>
</dbReference>
<dbReference type="EMBL" id="JAERWK010000027">
    <property type="protein sequence ID" value="MBM9469500.1"/>
    <property type="molecule type" value="Genomic_DNA"/>
</dbReference>
<evidence type="ECO:0000259" key="2">
    <source>
        <dbReference type="Pfam" id="PF11716"/>
    </source>
</evidence>
<feature type="region of interest" description="Disordered" evidence="1">
    <location>
        <begin position="184"/>
        <end position="212"/>
    </location>
</feature>
<reference evidence="3" key="1">
    <citation type="submission" date="2021-01" db="EMBL/GenBank/DDBJ databases">
        <title>YIM 132084 draft genome.</title>
        <authorList>
            <person name="An D."/>
        </authorList>
    </citation>
    <scope>NUCLEOTIDE SEQUENCE</scope>
    <source>
        <strain evidence="3">YIM 132084</strain>
    </source>
</reference>
<accession>A0A938YBL5</accession>
<dbReference type="SUPFAM" id="SSF109854">
    <property type="entry name" value="DinB/YfiT-like putative metalloenzymes"/>
    <property type="match status" value="1"/>
</dbReference>
<dbReference type="InterPro" id="IPR017517">
    <property type="entry name" value="Maleyloyr_isom"/>
</dbReference>
<dbReference type="NCBIfam" id="TIGR03086">
    <property type="entry name" value="TIGR03086 family metal-binding protein"/>
    <property type="match status" value="1"/>
</dbReference>
<dbReference type="InterPro" id="IPR017520">
    <property type="entry name" value="CHP03086"/>
</dbReference>
<sequence>MTESRPAWAADPDLHPAAQAIAEVAAGITDDQLTGPTPCAQYRVGDLLDHVMGLSVAFTVAADRTDDPALRAELQQESVQGQATLEHLDPHWRQLLPGRLQRLARAWDDPAAWDGSGEAGGVTMPGGVAGRVATQELVLHGWDLAAATGQPYAVDPQHAALLHHMTQEATAPDQRAMRDTIFGPEVPVPGDASEFDRALGLSGRDPGWRPPA</sequence>
<protein>
    <submittedName>
        <fullName evidence="3">TIGR03086 family protein</fullName>
    </submittedName>
</protein>
<dbReference type="AlphaFoldDB" id="A0A938YBL5"/>
<dbReference type="GO" id="GO:0046872">
    <property type="term" value="F:metal ion binding"/>
    <property type="evidence" value="ECO:0007669"/>
    <property type="project" value="InterPro"/>
</dbReference>
<dbReference type="InterPro" id="IPR024344">
    <property type="entry name" value="MDMPI_metal-binding"/>
</dbReference>
<feature type="domain" description="Mycothiol-dependent maleylpyruvate isomerase metal-binding" evidence="2">
    <location>
        <begin position="14"/>
        <end position="145"/>
    </location>
</feature>
<dbReference type="NCBIfam" id="TIGR03083">
    <property type="entry name" value="maleylpyruvate isomerase family mycothiol-dependent enzyme"/>
    <property type="match status" value="1"/>
</dbReference>
<evidence type="ECO:0000256" key="1">
    <source>
        <dbReference type="SAM" id="MobiDB-lite"/>
    </source>
</evidence>
<dbReference type="RefSeq" id="WP_205262463.1">
    <property type="nucleotide sequence ID" value="NZ_JAERWK010000027.1"/>
</dbReference>
<comment type="caution">
    <text evidence="3">The sequence shown here is derived from an EMBL/GenBank/DDBJ whole genome shotgun (WGS) entry which is preliminary data.</text>
</comment>
<gene>
    <name evidence="3" type="ORF">JL106_19610</name>
</gene>
<proteinExistence type="predicted"/>